<comment type="similarity">
    <text evidence="7">In the N-terminal section; belongs to the binding-protein-dependent transport system permease family.</text>
</comment>
<evidence type="ECO:0000256" key="7">
    <source>
        <dbReference type="ARBA" id="ARBA00035652"/>
    </source>
</evidence>
<accession>A0A520RZ44</accession>
<dbReference type="PANTHER" id="PTHR30177">
    <property type="entry name" value="GLYCINE BETAINE/L-PROLINE TRANSPORT SYSTEM PERMEASE PROTEIN PROW"/>
    <property type="match status" value="1"/>
</dbReference>
<evidence type="ECO:0000313" key="11">
    <source>
        <dbReference type="Proteomes" id="UP000320404"/>
    </source>
</evidence>
<comment type="similarity">
    <text evidence="6">In the C-terminal section; belongs to the OsmX family.</text>
</comment>
<dbReference type="GO" id="GO:0043190">
    <property type="term" value="C:ATP-binding cassette (ABC) transporter complex"/>
    <property type="evidence" value="ECO:0007669"/>
    <property type="project" value="InterPro"/>
</dbReference>
<reference evidence="10 11" key="1">
    <citation type="submission" date="2019-02" db="EMBL/GenBank/DDBJ databases">
        <title>Prokaryotic population dynamics and viral predation in marine succession experiment using metagenomics: the confinement effect.</title>
        <authorList>
            <person name="Haro-Moreno J.M."/>
            <person name="Rodriguez-Valera F."/>
            <person name="Lopez-Perez M."/>
        </authorList>
    </citation>
    <scope>NUCLEOTIDE SEQUENCE [LARGE SCALE GENOMIC DNA]</scope>
    <source>
        <strain evidence="10">MED-G158</strain>
    </source>
</reference>
<dbReference type="InterPro" id="IPR007210">
    <property type="entry name" value="ABC_Gly_betaine_transp_sub-bd"/>
</dbReference>
<evidence type="ECO:0000256" key="6">
    <source>
        <dbReference type="ARBA" id="ARBA00035642"/>
    </source>
</evidence>
<feature type="domain" description="ABC transmembrane type-1" evidence="9">
    <location>
        <begin position="16"/>
        <end position="197"/>
    </location>
</feature>
<proteinExistence type="inferred from homology"/>
<feature type="transmembrane region" description="Helical" evidence="8">
    <location>
        <begin position="78"/>
        <end position="96"/>
    </location>
</feature>
<keyword evidence="2 8" id="KW-0813">Transport</keyword>
<dbReference type="InterPro" id="IPR051204">
    <property type="entry name" value="ABC_transp_perm/SBD"/>
</dbReference>
<evidence type="ECO:0000256" key="3">
    <source>
        <dbReference type="ARBA" id="ARBA00022692"/>
    </source>
</evidence>
<dbReference type="SUPFAM" id="SSF53850">
    <property type="entry name" value="Periplasmic binding protein-like II"/>
    <property type="match status" value="1"/>
</dbReference>
<feature type="transmembrane region" description="Helical" evidence="8">
    <location>
        <begin position="221"/>
        <end position="239"/>
    </location>
</feature>
<dbReference type="CDD" id="cd06261">
    <property type="entry name" value="TM_PBP2"/>
    <property type="match status" value="1"/>
</dbReference>
<dbReference type="Pfam" id="PF00528">
    <property type="entry name" value="BPD_transp_1"/>
    <property type="match status" value="1"/>
</dbReference>
<evidence type="ECO:0000313" key="10">
    <source>
        <dbReference type="EMBL" id="RZO75471.1"/>
    </source>
</evidence>
<evidence type="ECO:0000256" key="8">
    <source>
        <dbReference type="RuleBase" id="RU363032"/>
    </source>
</evidence>
<name>A0A520RZ44_9GAMM</name>
<keyword evidence="3 8" id="KW-0812">Transmembrane</keyword>
<dbReference type="PROSITE" id="PS50928">
    <property type="entry name" value="ABC_TM1"/>
    <property type="match status" value="1"/>
</dbReference>
<feature type="transmembrane region" description="Helical" evidence="8">
    <location>
        <begin position="51"/>
        <end position="72"/>
    </location>
</feature>
<dbReference type="Proteomes" id="UP000320404">
    <property type="component" value="Unassembled WGS sequence"/>
</dbReference>
<evidence type="ECO:0000256" key="1">
    <source>
        <dbReference type="ARBA" id="ARBA00004651"/>
    </source>
</evidence>
<keyword evidence="4 8" id="KW-1133">Transmembrane helix</keyword>
<protein>
    <submittedName>
        <fullName evidence="10">ABC transporter permease subunit</fullName>
    </submittedName>
</protein>
<evidence type="ECO:0000259" key="9">
    <source>
        <dbReference type="PROSITE" id="PS50928"/>
    </source>
</evidence>
<evidence type="ECO:0000256" key="5">
    <source>
        <dbReference type="ARBA" id="ARBA00023136"/>
    </source>
</evidence>
<dbReference type="InterPro" id="IPR000515">
    <property type="entry name" value="MetI-like"/>
</dbReference>
<dbReference type="FunFam" id="1.10.3720.10:FF:000001">
    <property type="entry name" value="Glycine betaine ABC transporter, permease"/>
    <property type="match status" value="1"/>
</dbReference>
<keyword evidence="5 8" id="KW-0472">Membrane</keyword>
<dbReference type="GO" id="GO:0022857">
    <property type="term" value="F:transmembrane transporter activity"/>
    <property type="evidence" value="ECO:0007669"/>
    <property type="project" value="InterPro"/>
</dbReference>
<dbReference type="AlphaFoldDB" id="A0A520RZ44"/>
<dbReference type="InterPro" id="IPR035906">
    <property type="entry name" value="MetI-like_sf"/>
</dbReference>
<evidence type="ECO:0000256" key="2">
    <source>
        <dbReference type="ARBA" id="ARBA00022448"/>
    </source>
</evidence>
<sequence length="508" mass="54974">MNEILIEQLSLLPAYFKGHLTLTFIALILGILISIPLGIWAAQSSLVKRPLLTTVSIIQTFPSVAILALVVAMLGGRIGLLPAIIALVLYSMLPIVRNTVTGLETVADDVVEAARGIGMSSRQILTQIRIPLALPVIIAGIRTAAVWTVGLATLSTLVGATSFGNYIFTGLQTRNLVAVTVGSVAAALMAVVLDNIIGGIQWLVENRTEIADTARYKRNRTAVVSALAVTGIFSAYSLLPEPEVDYVVGGKGYTEQYIIAGVVEAALQDAGFNTEQRLGMGTEVVFQATANNTVDVYLEYSGTVWANRMSREDNPGREAVMLSVSQFISDEYGMQNLARLGFQNLYALAMRRDRAEAMGISSINDLLPVAEDLIAAGDLEFFGRPEWVRLREAYGIDFDEKLTFDTSLMYTAVAEGQVDVISAYTTDGRVAEFDLLLLEDPLNALPPYDGFLAVSEEAMNDPLFVETLSALENKITSDVMREANRLVDVEGKSVTEAVAYIRDVISSL</sequence>
<dbReference type="EMBL" id="SHAH01000055">
    <property type="protein sequence ID" value="RZO75471.1"/>
    <property type="molecule type" value="Genomic_DNA"/>
</dbReference>
<organism evidence="10 11">
    <name type="scientific">OM182 bacterium</name>
    <dbReference type="NCBI Taxonomy" id="2510334"/>
    <lineage>
        <taxon>Bacteria</taxon>
        <taxon>Pseudomonadati</taxon>
        <taxon>Pseudomonadota</taxon>
        <taxon>Gammaproteobacteria</taxon>
        <taxon>OMG group</taxon>
        <taxon>OM182 clade</taxon>
    </lineage>
</organism>
<dbReference type="Gene3D" id="3.40.190.10">
    <property type="entry name" value="Periplasmic binding protein-like II"/>
    <property type="match status" value="1"/>
</dbReference>
<dbReference type="SUPFAM" id="SSF161098">
    <property type="entry name" value="MetI-like"/>
    <property type="match status" value="1"/>
</dbReference>
<dbReference type="Pfam" id="PF04069">
    <property type="entry name" value="OpuAC"/>
    <property type="match status" value="1"/>
</dbReference>
<comment type="similarity">
    <text evidence="8">Belongs to the binding-protein-dependent transport system permease family.</text>
</comment>
<gene>
    <name evidence="10" type="ORF">EVA69_04205</name>
</gene>
<dbReference type="GO" id="GO:0031460">
    <property type="term" value="P:glycine betaine transport"/>
    <property type="evidence" value="ECO:0007669"/>
    <property type="project" value="TreeGrafter"/>
</dbReference>
<comment type="subcellular location">
    <subcellularLocation>
        <location evidence="1 8">Cell membrane</location>
        <topology evidence="1 8">Multi-pass membrane protein</topology>
    </subcellularLocation>
</comment>
<feature type="transmembrane region" description="Helical" evidence="8">
    <location>
        <begin position="20"/>
        <end position="39"/>
    </location>
</feature>
<dbReference type="PANTHER" id="PTHR30177:SF4">
    <property type="entry name" value="OSMOPROTECTANT IMPORT PERMEASE PROTEIN OSMW"/>
    <property type="match status" value="1"/>
</dbReference>
<dbReference type="Gene3D" id="1.10.3720.10">
    <property type="entry name" value="MetI-like"/>
    <property type="match status" value="1"/>
</dbReference>
<comment type="caution">
    <text evidence="10">The sequence shown here is derived from an EMBL/GenBank/DDBJ whole genome shotgun (WGS) entry which is preliminary data.</text>
</comment>
<evidence type="ECO:0000256" key="4">
    <source>
        <dbReference type="ARBA" id="ARBA00022989"/>
    </source>
</evidence>
<dbReference type="Gene3D" id="3.40.190.120">
    <property type="entry name" value="Osmoprotection protein (prox), domain 2"/>
    <property type="match status" value="1"/>
</dbReference>
<feature type="transmembrane region" description="Helical" evidence="8">
    <location>
        <begin position="176"/>
        <end position="200"/>
    </location>
</feature>